<gene>
    <name evidence="2" type="ORF">DERF_002769</name>
    <name evidence="1" type="ORF">HUG17_4881</name>
</gene>
<sequence>MDMKNWLLNHLEIKGDSGGDDDLIETLSIDKFTIKIHQSPQSLLDKISFIENNFTLTYPMIHLNDTWYYEVQVRIRVAETLIAKLSQLKPLAMGTEISNIHKFKFQRRLQALNAMLKKAEPINQKLPNVCHYRVINCTKTSILACFHDVLAEIIHGTPILLVTDLYSTIPIVFLREMFIECGGPASVFKHLIDFRISNQGQIGTYLLTDTADIHSALDNLFDVYIVSNLSCIKVFAQESLRPKIEAIVEQKLKNQFVNDSLFAENESFSIGSKACLNLDAIRVDQNNQGIEFHYYRYVDESINMINRLKGSSYRTSFVSIWSTEDIGIGYKIARQIQTTQRKSINCCSINLQKSLQSWSLELIPSESYHRFAEAANFDLKTTLNKSWSTLKNRSQLIVETLDAIHEDSIEIELIRFNIECHPTSEEWNHSFFEYEDSDTSSLIQLNYKAPLGNIIIHLDNQIDSAKYQYDNASRLMLSIFCFSLLLDGNVLTLLVPKNIFNDWQPIVQHFNSNPITRGILQIIEIDDTSYLTKWWSDLRNEKRYNGLLLLLDDERRIESLFINHKCFFTNKGGWQSLIKWIRCRYQCLITMPLQEYNMNKIVT</sequence>
<evidence type="ECO:0000313" key="2">
    <source>
        <dbReference type="EMBL" id="KAH9528858.1"/>
    </source>
</evidence>
<dbReference type="Proteomes" id="UP000828236">
    <property type="component" value="Unassembled WGS sequence"/>
</dbReference>
<evidence type="ECO:0000313" key="1">
    <source>
        <dbReference type="EMBL" id="KAH7641836.1"/>
    </source>
</evidence>
<dbReference type="EMBL" id="ASGP02000001">
    <property type="protein sequence ID" value="KAH9528858.1"/>
    <property type="molecule type" value="Genomic_DNA"/>
</dbReference>
<dbReference type="EMBL" id="SDOV01000004">
    <property type="protein sequence ID" value="KAH7641836.1"/>
    <property type="molecule type" value="Genomic_DNA"/>
</dbReference>
<reference evidence="2" key="4">
    <citation type="journal article" date="2022" name="Res Sq">
        <title>Comparative Genomics Reveals Insights into the Divergent Evolution of Astigmatic Mites and Household Pest Adaptations.</title>
        <authorList>
            <person name="Xiong Q."/>
            <person name="Wan A.T.-Y."/>
            <person name="Liu X.-Y."/>
            <person name="Fung C.S.-H."/>
            <person name="Xiao X."/>
            <person name="Malainual N."/>
            <person name="Hou J."/>
            <person name="Wang L."/>
            <person name="Wang M."/>
            <person name="Yang K."/>
            <person name="Cui Y."/>
            <person name="Leung E."/>
            <person name="Nong W."/>
            <person name="Shin S.-K."/>
            <person name="Au S."/>
            <person name="Jeong K.Y."/>
            <person name="Chew F.T."/>
            <person name="Hui J."/>
            <person name="Leung T.F."/>
            <person name="Tungtrongchitr A."/>
            <person name="Zhong N."/>
            <person name="Liu Z."/>
            <person name="Tsui S."/>
        </authorList>
    </citation>
    <scope>NUCLEOTIDE SEQUENCE</scope>
    <source>
        <strain evidence="2">Derf</strain>
        <tissue evidence="2">Whole organism</tissue>
    </source>
</reference>
<protein>
    <submittedName>
        <fullName evidence="2">Uncharacterized protein</fullName>
    </submittedName>
</protein>
<name>A0A922IGP8_DERFA</name>
<dbReference type="Proteomes" id="UP000790347">
    <property type="component" value="Unassembled WGS sequence"/>
</dbReference>
<reference evidence="1" key="2">
    <citation type="submission" date="2020-06" db="EMBL/GenBank/DDBJ databases">
        <authorList>
            <person name="Ji K."/>
            <person name="Li J."/>
        </authorList>
    </citation>
    <scope>NUCLEOTIDE SEQUENCE</scope>
    <source>
        <strain evidence="1">JKM2019</strain>
        <tissue evidence="1">Whole body</tissue>
    </source>
</reference>
<comment type="caution">
    <text evidence="2">The sequence shown here is derived from an EMBL/GenBank/DDBJ whole genome shotgun (WGS) entry which is preliminary data.</text>
</comment>
<organism evidence="2 3">
    <name type="scientific">Dermatophagoides farinae</name>
    <name type="common">American house dust mite</name>
    <dbReference type="NCBI Taxonomy" id="6954"/>
    <lineage>
        <taxon>Eukaryota</taxon>
        <taxon>Metazoa</taxon>
        <taxon>Ecdysozoa</taxon>
        <taxon>Arthropoda</taxon>
        <taxon>Chelicerata</taxon>
        <taxon>Arachnida</taxon>
        <taxon>Acari</taxon>
        <taxon>Acariformes</taxon>
        <taxon>Sarcoptiformes</taxon>
        <taxon>Astigmata</taxon>
        <taxon>Psoroptidia</taxon>
        <taxon>Analgoidea</taxon>
        <taxon>Pyroglyphidae</taxon>
        <taxon>Dermatophagoidinae</taxon>
        <taxon>Dermatophagoides</taxon>
    </lineage>
</organism>
<reference evidence="2" key="1">
    <citation type="submission" date="2013-05" db="EMBL/GenBank/DDBJ databases">
        <authorList>
            <person name="Yim A.K.Y."/>
            <person name="Chan T.F."/>
            <person name="Ji K.M."/>
            <person name="Liu X.Y."/>
            <person name="Zhou J.W."/>
            <person name="Li R.Q."/>
            <person name="Yang K.Y."/>
            <person name="Li J."/>
            <person name="Li M."/>
            <person name="Law P.T.W."/>
            <person name="Wu Y.L."/>
            <person name="Cai Z.L."/>
            <person name="Qin H."/>
            <person name="Bao Y."/>
            <person name="Leung R.K.K."/>
            <person name="Ng P.K.S."/>
            <person name="Zou J."/>
            <person name="Zhong X.J."/>
            <person name="Ran P.X."/>
            <person name="Zhong N.S."/>
            <person name="Liu Z.G."/>
            <person name="Tsui S.K.W."/>
        </authorList>
    </citation>
    <scope>NUCLEOTIDE SEQUENCE</scope>
    <source>
        <strain evidence="2">Derf</strain>
        <tissue evidence="2">Whole organism</tissue>
    </source>
</reference>
<proteinExistence type="predicted"/>
<dbReference type="AlphaFoldDB" id="A0A922IGP8"/>
<reference evidence="1" key="3">
    <citation type="journal article" date="2021" name="World Allergy Organ. J.">
        <title>Chromosome-level assembly of Dermatophagoides farinae genome and transcriptome reveals two novel allergens Der f 37 and Der f 39.</title>
        <authorList>
            <person name="Chen J."/>
            <person name="Cai Z."/>
            <person name="Fan D."/>
            <person name="Hu J."/>
            <person name="Hou Y."/>
            <person name="He Y."/>
            <person name="Zhang Z."/>
            <person name="Zhao Z."/>
            <person name="Gao P."/>
            <person name="Hu W."/>
            <person name="Sun J."/>
            <person name="Li J."/>
            <person name="Ji K."/>
        </authorList>
    </citation>
    <scope>NUCLEOTIDE SEQUENCE</scope>
    <source>
        <strain evidence="1">JKM2019</strain>
    </source>
</reference>
<evidence type="ECO:0000313" key="3">
    <source>
        <dbReference type="Proteomes" id="UP000790347"/>
    </source>
</evidence>
<keyword evidence="3" id="KW-1185">Reference proteome</keyword>
<accession>A0A922IGP8</accession>